<name>A0A3B0V638_9ZZZZ</name>
<dbReference type="CDD" id="cd02966">
    <property type="entry name" value="TlpA_like_family"/>
    <property type="match status" value="1"/>
</dbReference>
<keyword evidence="5" id="KW-0472">Membrane</keyword>
<dbReference type="Pfam" id="PF00578">
    <property type="entry name" value="AhpC-TSA"/>
    <property type="match status" value="1"/>
</dbReference>
<dbReference type="PANTHER" id="PTHR42852:SF6">
    <property type="entry name" value="THIOL:DISULFIDE INTERCHANGE PROTEIN DSBE"/>
    <property type="match status" value="1"/>
</dbReference>
<dbReference type="PROSITE" id="PS51352">
    <property type="entry name" value="THIOREDOXIN_2"/>
    <property type="match status" value="1"/>
</dbReference>
<dbReference type="GO" id="GO:0030313">
    <property type="term" value="C:cell envelope"/>
    <property type="evidence" value="ECO:0007669"/>
    <property type="project" value="UniProtKB-SubCell"/>
</dbReference>
<evidence type="ECO:0000313" key="7">
    <source>
        <dbReference type="EMBL" id="VAW35823.1"/>
    </source>
</evidence>
<evidence type="ECO:0000256" key="3">
    <source>
        <dbReference type="ARBA" id="ARBA00023157"/>
    </source>
</evidence>
<keyword evidence="5" id="KW-1133">Transmembrane helix</keyword>
<keyword evidence="5" id="KW-0812">Transmembrane</keyword>
<dbReference type="AlphaFoldDB" id="A0A3B0V638"/>
<gene>
    <name evidence="7" type="ORF">MNBD_DELTA02-1204</name>
</gene>
<dbReference type="InterPro" id="IPR036249">
    <property type="entry name" value="Thioredoxin-like_sf"/>
</dbReference>
<evidence type="ECO:0000256" key="5">
    <source>
        <dbReference type="SAM" id="Phobius"/>
    </source>
</evidence>
<dbReference type="SUPFAM" id="SSF52833">
    <property type="entry name" value="Thioredoxin-like"/>
    <property type="match status" value="1"/>
</dbReference>
<dbReference type="GO" id="GO:0016491">
    <property type="term" value="F:oxidoreductase activity"/>
    <property type="evidence" value="ECO:0007669"/>
    <property type="project" value="InterPro"/>
</dbReference>
<dbReference type="InterPro" id="IPR050553">
    <property type="entry name" value="Thioredoxin_ResA/DsbE_sf"/>
</dbReference>
<protein>
    <recommendedName>
        <fullName evidence="6">Thioredoxin domain-containing protein</fullName>
    </recommendedName>
</protein>
<feature type="transmembrane region" description="Helical" evidence="5">
    <location>
        <begin position="12"/>
        <end position="32"/>
    </location>
</feature>
<dbReference type="Gene3D" id="3.40.30.10">
    <property type="entry name" value="Glutaredoxin"/>
    <property type="match status" value="1"/>
</dbReference>
<evidence type="ECO:0000256" key="1">
    <source>
        <dbReference type="ARBA" id="ARBA00004196"/>
    </source>
</evidence>
<accession>A0A3B0V638</accession>
<evidence type="ECO:0000259" key="6">
    <source>
        <dbReference type="PROSITE" id="PS51352"/>
    </source>
</evidence>
<organism evidence="7">
    <name type="scientific">hydrothermal vent metagenome</name>
    <dbReference type="NCBI Taxonomy" id="652676"/>
    <lineage>
        <taxon>unclassified sequences</taxon>
        <taxon>metagenomes</taxon>
        <taxon>ecological metagenomes</taxon>
    </lineage>
</organism>
<evidence type="ECO:0000256" key="2">
    <source>
        <dbReference type="ARBA" id="ARBA00022748"/>
    </source>
</evidence>
<evidence type="ECO:0000256" key="4">
    <source>
        <dbReference type="ARBA" id="ARBA00023284"/>
    </source>
</evidence>
<sequence length="199" mass="22175">MADKKKKKKGVASSAIIIVVVVVVAVVISVLINKRSFEPVVAGTTSINFVASNLDGKLRRLDEFKGKVIFLNFWATWCKPCEEEMPSMQRVYDVLKGRNFDMVAISVDTEGPEVVRKFVERYGLTFPVLLDPKGKIKDGYKTTGVPETFIIDQNGVIAEKIRGPRNWDDKRSLKMVLDLLDNGPKKPEEYLGAGRAPSS</sequence>
<dbReference type="GO" id="GO:0017004">
    <property type="term" value="P:cytochrome complex assembly"/>
    <property type="evidence" value="ECO:0007669"/>
    <property type="project" value="UniProtKB-KW"/>
</dbReference>
<comment type="subcellular location">
    <subcellularLocation>
        <location evidence="1">Cell envelope</location>
    </subcellularLocation>
</comment>
<dbReference type="InterPro" id="IPR000866">
    <property type="entry name" value="AhpC/TSA"/>
</dbReference>
<feature type="domain" description="Thioredoxin" evidence="6">
    <location>
        <begin position="40"/>
        <end position="181"/>
    </location>
</feature>
<proteinExistence type="predicted"/>
<dbReference type="EMBL" id="UOEZ01000033">
    <property type="protein sequence ID" value="VAW35823.1"/>
    <property type="molecule type" value="Genomic_DNA"/>
</dbReference>
<keyword evidence="2" id="KW-0201">Cytochrome c-type biogenesis</keyword>
<dbReference type="GO" id="GO:0016209">
    <property type="term" value="F:antioxidant activity"/>
    <property type="evidence" value="ECO:0007669"/>
    <property type="project" value="InterPro"/>
</dbReference>
<keyword evidence="4" id="KW-0676">Redox-active center</keyword>
<keyword evidence="3" id="KW-1015">Disulfide bond</keyword>
<reference evidence="7" key="1">
    <citation type="submission" date="2018-06" db="EMBL/GenBank/DDBJ databases">
        <authorList>
            <person name="Zhirakovskaya E."/>
        </authorList>
    </citation>
    <scope>NUCLEOTIDE SEQUENCE</scope>
</reference>
<dbReference type="PANTHER" id="PTHR42852">
    <property type="entry name" value="THIOL:DISULFIDE INTERCHANGE PROTEIN DSBE"/>
    <property type="match status" value="1"/>
</dbReference>
<dbReference type="InterPro" id="IPR013766">
    <property type="entry name" value="Thioredoxin_domain"/>
</dbReference>